<accession>A0A9W7BY56</accession>
<dbReference type="AlphaFoldDB" id="A0A9W7BY56"/>
<dbReference type="InterPro" id="IPR050818">
    <property type="entry name" value="KCNH_animal-type"/>
</dbReference>
<dbReference type="Gene3D" id="2.60.120.10">
    <property type="entry name" value="Jelly Rolls"/>
    <property type="match status" value="1"/>
</dbReference>
<evidence type="ECO:0000256" key="3">
    <source>
        <dbReference type="ARBA" id="ARBA00022989"/>
    </source>
</evidence>
<organism evidence="8 9">
    <name type="scientific">Triparma laevis f. inornata</name>
    <dbReference type="NCBI Taxonomy" id="1714386"/>
    <lineage>
        <taxon>Eukaryota</taxon>
        <taxon>Sar</taxon>
        <taxon>Stramenopiles</taxon>
        <taxon>Ochrophyta</taxon>
        <taxon>Bolidophyceae</taxon>
        <taxon>Parmales</taxon>
        <taxon>Triparmaceae</taxon>
        <taxon>Triparma</taxon>
    </lineage>
</organism>
<dbReference type="GO" id="GO:0042391">
    <property type="term" value="P:regulation of membrane potential"/>
    <property type="evidence" value="ECO:0007669"/>
    <property type="project" value="TreeGrafter"/>
</dbReference>
<sequence>MSNQTADQLLSGSGSPSEDERRRLSAFAFNPNDLSPTKVEVELGKATSANPLHTSPTQGNSSPKPNRLNRSSSKGKAKGGGNKAGYTVSAHVVAEDRSLPLDHGIDPSLDEDDKKSIIKYRTVLRKHIENNAPRDTEQQATLGDEVQQMVAYFEERTKEPRFLIHPDSQYMQRWDMVTLLALIFTAFVTPYEVALLDSECDYFNVMTWDPLFAANRVIDLVFLKDMCMQFFLAYRISGNGGGAGLLVRNFRAIRSNYLGSWFPIDLLSIIPFDLIAILANSDSLEGLKIIRIIRLLRLLKLARIFKASRIFKRLESTLSVSFSVIGLIKFATILLVMGHWMACAWCMVGGGVASQAEEGSNWIKYVACNLKGCDDDGFPNETLTPWAVYVSSFYWSIVTITSVGYGDVTPQNTEEMQWCTGFLLIGSCLWAYIIGSACGIISNLDVDTIEHQQTMDSLNAFMREQDFDKNLRVSVRSFFNQTKDLAKSENHKALISRMSPSLKEIVTAKNCKWIEDIWYLQGLGPSVSVALLEYLVAGVFTPQEKIAVNDCLCIVSRGVASRAGIVKTAGTFWGEDFILDSWDLKEHAEARALTYVEILVLSRESFYDCMSGFAEELKQVRKACVHLAVKRGIMTYTKAMKKQGLQGVGDIVKANIHGAVKQDTEENIRRVSQLGLGKGLTMQQQTHLHGAGDEHELHVLKAEIKNCYGMVEEMQKEMADNFIQLRVSQLGLGKGLTMQQQTHLHGAGDEHELHVLKAEIKNCYGMVEEMQKEMADNFIQLFAMLGKGGGGGEGWGEWGGFGGEDQDGRDGEGVEDCATQIGE</sequence>
<dbReference type="GO" id="GO:0005886">
    <property type="term" value="C:plasma membrane"/>
    <property type="evidence" value="ECO:0007669"/>
    <property type="project" value="TreeGrafter"/>
</dbReference>
<dbReference type="PANTHER" id="PTHR10217">
    <property type="entry name" value="VOLTAGE AND LIGAND GATED POTASSIUM CHANNEL"/>
    <property type="match status" value="1"/>
</dbReference>
<dbReference type="PRINTS" id="PR01463">
    <property type="entry name" value="EAGCHANLFMLY"/>
</dbReference>
<dbReference type="Proteomes" id="UP001162640">
    <property type="component" value="Unassembled WGS sequence"/>
</dbReference>
<evidence type="ECO:0000313" key="9">
    <source>
        <dbReference type="Proteomes" id="UP001162640"/>
    </source>
</evidence>
<dbReference type="InterPro" id="IPR014710">
    <property type="entry name" value="RmlC-like_jellyroll"/>
</dbReference>
<keyword evidence="2 6" id="KW-0812">Transmembrane</keyword>
<dbReference type="SUPFAM" id="SSF81324">
    <property type="entry name" value="Voltage-gated potassium channels"/>
    <property type="match status" value="1"/>
</dbReference>
<comment type="caution">
    <text evidence="8">The sequence shown here is derived from an EMBL/GenBank/DDBJ whole genome shotgun (WGS) entry which is preliminary data.</text>
</comment>
<proteinExistence type="predicted"/>
<evidence type="ECO:0000259" key="7">
    <source>
        <dbReference type="Pfam" id="PF00520"/>
    </source>
</evidence>
<keyword evidence="3 6" id="KW-1133">Transmembrane helix</keyword>
<feature type="transmembrane region" description="Helical" evidence="6">
    <location>
        <begin position="418"/>
        <end position="442"/>
    </location>
</feature>
<feature type="domain" description="Ion transport" evidence="7">
    <location>
        <begin position="173"/>
        <end position="442"/>
    </location>
</feature>
<feature type="compositionally biased region" description="Polar residues" evidence="5">
    <location>
        <begin position="1"/>
        <end position="16"/>
    </location>
</feature>
<dbReference type="InterPro" id="IPR018490">
    <property type="entry name" value="cNMP-bd_dom_sf"/>
</dbReference>
<dbReference type="Pfam" id="PF00520">
    <property type="entry name" value="Ion_trans"/>
    <property type="match status" value="1"/>
</dbReference>
<feature type="region of interest" description="Disordered" evidence="5">
    <location>
        <begin position="1"/>
        <end position="84"/>
    </location>
</feature>
<dbReference type="InterPro" id="IPR003938">
    <property type="entry name" value="K_chnl_volt-dep_EAG/ELK/ERG"/>
</dbReference>
<feature type="transmembrane region" description="Helical" evidence="6">
    <location>
        <begin position="177"/>
        <end position="196"/>
    </location>
</feature>
<dbReference type="Gene3D" id="1.10.287.70">
    <property type="match status" value="1"/>
</dbReference>
<dbReference type="EMBL" id="BLQM01000577">
    <property type="protein sequence ID" value="GMH94868.1"/>
    <property type="molecule type" value="Genomic_DNA"/>
</dbReference>
<reference evidence="9" key="1">
    <citation type="journal article" date="2023" name="Commun. Biol.">
        <title>Genome analysis of Parmales, the sister group of diatoms, reveals the evolutionary specialization of diatoms from phago-mixotrophs to photoautotrophs.</title>
        <authorList>
            <person name="Ban H."/>
            <person name="Sato S."/>
            <person name="Yoshikawa S."/>
            <person name="Yamada K."/>
            <person name="Nakamura Y."/>
            <person name="Ichinomiya M."/>
            <person name="Sato N."/>
            <person name="Blanc-Mathieu R."/>
            <person name="Endo H."/>
            <person name="Kuwata A."/>
            <person name="Ogata H."/>
        </authorList>
    </citation>
    <scope>NUCLEOTIDE SEQUENCE [LARGE SCALE GENOMIC DNA]</scope>
</reference>
<dbReference type="InterPro" id="IPR005821">
    <property type="entry name" value="Ion_trans_dom"/>
</dbReference>
<evidence type="ECO:0000256" key="5">
    <source>
        <dbReference type="SAM" id="MobiDB-lite"/>
    </source>
</evidence>
<dbReference type="GO" id="GO:0005249">
    <property type="term" value="F:voltage-gated potassium channel activity"/>
    <property type="evidence" value="ECO:0007669"/>
    <property type="project" value="InterPro"/>
</dbReference>
<feature type="compositionally biased region" description="Polar residues" evidence="5">
    <location>
        <begin position="47"/>
        <end position="70"/>
    </location>
</feature>
<evidence type="ECO:0000256" key="6">
    <source>
        <dbReference type="SAM" id="Phobius"/>
    </source>
</evidence>
<evidence type="ECO:0000256" key="1">
    <source>
        <dbReference type="ARBA" id="ARBA00004141"/>
    </source>
</evidence>
<dbReference type="PANTHER" id="PTHR10217:SF435">
    <property type="entry name" value="POTASSIUM VOLTAGE-GATED CHANNEL PROTEIN EAG"/>
    <property type="match status" value="1"/>
</dbReference>
<dbReference type="SUPFAM" id="SSF51206">
    <property type="entry name" value="cAMP-binding domain-like"/>
    <property type="match status" value="1"/>
</dbReference>
<evidence type="ECO:0000256" key="4">
    <source>
        <dbReference type="ARBA" id="ARBA00023136"/>
    </source>
</evidence>
<protein>
    <recommendedName>
        <fullName evidence="7">Ion transport domain-containing protein</fullName>
    </recommendedName>
</protein>
<feature type="transmembrane region" description="Helical" evidence="6">
    <location>
        <begin position="386"/>
        <end position="406"/>
    </location>
</feature>
<dbReference type="Gene3D" id="1.10.287.630">
    <property type="entry name" value="Helix hairpin bin"/>
    <property type="match status" value="1"/>
</dbReference>
<gene>
    <name evidence="8" type="ORF">TL16_g13024</name>
</gene>
<keyword evidence="4 6" id="KW-0472">Membrane</keyword>
<feature type="region of interest" description="Disordered" evidence="5">
    <location>
        <begin position="803"/>
        <end position="823"/>
    </location>
</feature>
<name>A0A9W7BY56_9STRA</name>
<comment type="subcellular location">
    <subcellularLocation>
        <location evidence="1">Membrane</location>
        <topology evidence="1">Multi-pass membrane protein</topology>
    </subcellularLocation>
</comment>
<evidence type="ECO:0000313" key="8">
    <source>
        <dbReference type="EMBL" id="GMH94868.1"/>
    </source>
</evidence>
<feature type="transmembrane region" description="Helical" evidence="6">
    <location>
        <begin position="317"/>
        <end position="342"/>
    </location>
</feature>
<evidence type="ECO:0000256" key="2">
    <source>
        <dbReference type="ARBA" id="ARBA00022692"/>
    </source>
</evidence>